<dbReference type="GO" id="GO:0016075">
    <property type="term" value="P:rRNA catabolic process"/>
    <property type="evidence" value="ECO:0007669"/>
    <property type="project" value="TreeGrafter"/>
</dbReference>
<dbReference type="InterPro" id="IPR002716">
    <property type="entry name" value="PIN_dom"/>
</dbReference>
<dbReference type="EMBL" id="BDQK01000009">
    <property type="protein sequence ID" value="GBF80618.1"/>
    <property type="molecule type" value="Genomic_DNA"/>
</dbReference>
<dbReference type="PANTHER" id="PTHR42188:SF1">
    <property type="entry name" value="23S RRNA-SPECIFIC ENDONUCLEASE VAPC20"/>
    <property type="match status" value="1"/>
</dbReference>
<gene>
    <name evidence="2" type="ORF">AsFPU1_2022</name>
</gene>
<keyword evidence="3" id="KW-1185">Reference proteome</keyword>
<dbReference type="Gene3D" id="3.40.50.1010">
    <property type="entry name" value="5'-nuclease"/>
    <property type="match status" value="1"/>
</dbReference>
<feature type="domain" description="PIN" evidence="1">
    <location>
        <begin position="4"/>
        <end position="124"/>
    </location>
</feature>
<dbReference type="InterPro" id="IPR039018">
    <property type="entry name" value="VapC20-like"/>
</dbReference>
<reference evidence="3" key="1">
    <citation type="submission" date="2017-05" db="EMBL/GenBank/DDBJ databases">
        <title>Physiological properties and genetic analysis related to exopolysaccharide production of fresh-water unicellular cyanobacterium Aphanothece sacrum, Suizenji Nori, that has been cultured as a food source in Japan.</title>
        <authorList>
            <person name="Kanesaki Y."/>
            <person name="Yoshikawa S."/>
            <person name="Ohki K."/>
        </authorList>
    </citation>
    <scope>NUCLEOTIDE SEQUENCE [LARGE SCALE GENOMIC DNA]</scope>
    <source>
        <strain evidence="3">FPU1</strain>
    </source>
</reference>
<comment type="caution">
    <text evidence="2">The sequence shown here is derived from an EMBL/GenBank/DDBJ whole genome shotgun (WGS) entry which is preliminary data.</text>
</comment>
<dbReference type="InterPro" id="IPR029060">
    <property type="entry name" value="PIN-like_dom_sf"/>
</dbReference>
<sequence>MNAIFADTFYWIALLNPQDTWYKIVNQYRPSLNLVTTDLVLDETLNFFSEKGSFMRLKAISLYESIEIDPQIVVISTTSLIRTEAKELYKNRLDKGYSMTDCISMVVMRQNNITEILTHDHHFIQEGFKILFQ</sequence>
<dbReference type="GO" id="GO:0004521">
    <property type="term" value="F:RNA endonuclease activity"/>
    <property type="evidence" value="ECO:0007669"/>
    <property type="project" value="InterPro"/>
</dbReference>
<evidence type="ECO:0000313" key="2">
    <source>
        <dbReference type="EMBL" id="GBF80618.1"/>
    </source>
</evidence>
<protein>
    <recommendedName>
        <fullName evidence="1">PIN domain-containing protein</fullName>
    </recommendedName>
</protein>
<evidence type="ECO:0000259" key="1">
    <source>
        <dbReference type="Pfam" id="PF01850"/>
    </source>
</evidence>
<dbReference type="AlphaFoldDB" id="A0A401IH69"/>
<name>A0A401IH69_APHSA</name>
<evidence type="ECO:0000313" key="3">
    <source>
        <dbReference type="Proteomes" id="UP000287247"/>
    </source>
</evidence>
<dbReference type="Pfam" id="PF01850">
    <property type="entry name" value="PIN"/>
    <property type="match status" value="1"/>
</dbReference>
<accession>A0A401IH69</accession>
<dbReference type="PANTHER" id="PTHR42188">
    <property type="entry name" value="23S RRNA-SPECIFIC ENDONUCLEASE VAPC20"/>
    <property type="match status" value="1"/>
</dbReference>
<dbReference type="Proteomes" id="UP000287247">
    <property type="component" value="Unassembled WGS sequence"/>
</dbReference>
<dbReference type="OrthoDB" id="164456at2"/>
<organism evidence="2 3">
    <name type="scientific">Aphanothece sacrum FPU1</name>
    <dbReference type="NCBI Taxonomy" id="1920663"/>
    <lineage>
        <taxon>Bacteria</taxon>
        <taxon>Bacillati</taxon>
        <taxon>Cyanobacteriota</taxon>
        <taxon>Cyanophyceae</taxon>
        <taxon>Oscillatoriophycideae</taxon>
        <taxon>Chroococcales</taxon>
        <taxon>Aphanothecaceae</taxon>
        <taxon>Aphanothece</taxon>
    </lineage>
</organism>
<dbReference type="SUPFAM" id="SSF88723">
    <property type="entry name" value="PIN domain-like"/>
    <property type="match status" value="1"/>
</dbReference>
<proteinExistence type="predicted"/>
<dbReference type="RefSeq" id="WP_124972325.1">
    <property type="nucleotide sequence ID" value="NZ_BDQK01000009.1"/>
</dbReference>